<dbReference type="InParanoid" id="F1Z3Y4"/>
<keyword evidence="3 6" id="KW-0812">Transmembrane</keyword>
<keyword evidence="5 6" id="KW-0472">Membrane</keyword>
<dbReference type="Gene3D" id="1.20.1250.20">
    <property type="entry name" value="MFS general substrate transporter like domains"/>
    <property type="match status" value="2"/>
</dbReference>
<keyword evidence="2" id="KW-0813">Transport</keyword>
<feature type="transmembrane region" description="Helical" evidence="6">
    <location>
        <begin position="48"/>
        <end position="69"/>
    </location>
</feature>
<organism evidence="8 9">
    <name type="scientific">Novosphingobium nitrogenifigens DSM 19370</name>
    <dbReference type="NCBI Taxonomy" id="983920"/>
    <lineage>
        <taxon>Bacteria</taxon>
        <taxon>Pseudomonadati</taxon>
        <taxon>Pseudomonadota</taxon>
        <taxon>Alphaproteobacteria</taxon>
        <taxon>Sphingomonadales</taxon>
        <taxon>Sphingomonadaceae</taxon>
        <taxon>Novosphingobium</taxon>
    </lineage>
</organism>
<evidence type="ECO:0000256" key="6">
    <source>
        <dbReference type="SAM" id="Phobius"/>
    </source>
</evidence>
<dbReference type="PANTHER" id="PTHR43791">
    <property type="entry name" value="PERMEASE-RELATED"/>
    <property type="match status" value="1"/>
</dbReference>
<evidence type="ECO:0000313" key="9">
    <source>
        <dbReference type="Proteomes" id="UP000004728"/>
    </source>
</evidence>
<feature type="transmembrane region" description="Helical" evidence="6">
    <location>
        <begin position="368"/>
        <end position="389"/>
    </location>
</feature>
<dbReference type="PROSITE" id="PS50850">
    <property type="entry name" value="MFS"/>
    <property type="match status" value="1"/>
</dbReference>
<accession>F1Z3Y4</accession>
<evidence type="ECO:0000256" key="2">
    <source>
        <dbReference type="ARBA" id="ARBA00022448"/>
    </source>
</evidence>
<feature type="transmembrane region" description="Helical" evidence="6">
    <location>
        <begin position="311"/>
        <end position="330"/>
    </location>
</feature>
<feature type="transmembrane region" description="Helical" evidence="6">
    <location>
        <begin position="109"/>
        <end position="135"/>
    </location>
</feature>
<dbReference type="SUPFAM" id="SSF103473">
    <property type="entry name" value="MFS general substrate transporter"/>
    <property type="match status" value="1"/>
</dbReference>
<evidence type="ECO:0000256" key="5">
    <source>
        <dbReference type="ARBA" id="ARBA00023136"/>
    </source>
</evidence>
<dbReference type="OrthoDB" id="9773957at2"/>
<feature type="transmembrane region" description="Helical" evidence="6">
    <location>
        <begin position="19"/>
        <end position="42"/>
    </location>
</feature>
<feature type="transmembrane region" description="Helical" evidence="6">
    <location>
        <begin position="281"/>
        <end position="299"/>
    </location>
</feature>
<keyword evidence="4 6" id="KW-1133">Transmembrane helix</keyword>
<dbReference type="AlphaFoldDB" id="F1Z3Y4"/>
<dbReference type="InterPro" id="IPR036259">
    <property type="entry name" value="MFS_trans_sf"/>
</dbReference>
<dbReference type="PANTHER" id="PTHR43791:SF36">
    <property type="entry name" value="TRANSPORTER, PUTATIVE (AFU_ORTHOLOGUE AFUA_6G08340)-RELATED"/>
    <property type="match status" value="1"/>
</dbReference>
<keyword evidence="9" id="KW-1185">Reference proteome</keyword>
<evidence type="ECO:0000259" key="7">
    <source>
        <dbReference type="PROSITE" id="PS50850"/>
    </source>
</evidence>
<feature type="transmembrane region" description="Helical" evidence="6">
    <location>
        <begin position="179"/>
        <end position="199"/>
    </location>
</feature>
<dbReference type="Pfam" id="PF07690">
    <property type="entry name" value="MFS_1"/>
    <property type="match status" value="1"/>
</dbReference>
<gene>
    <name evidence="8" type="ORF">Y88_1773</name>
</gene>
<evidence type="ECO:0000256" key="1">
    <source>
        <dbReference type="ARBA" id="ARBA00004141"/>
    </source>
</evidence>
<reference evidence="8 9" key="1">
    <citation type="journal article" date="2012" name="J. Bacteriol.">
        <title>Draft Genome Sequence of Novosphingobium nitrogenifigens Y88T.</title>
        <authorList>
            <person name="Strabala T.J."/>
            <person name="Macdonald L."/>
            <person name="Liu V."/>
            <person name="Smit A.M."/>
        </authorList>
    </citation>
    <scope>NUCLEOTIDE SEQUENCE [LARGE SCALE GENOMIC DNA]</scope>
    <source>
        <strain evidence="8 9">DSM 19370</strain>
    </source>
</reference>
<dbReference type="FunCoup" id="F1Z3Y4">
    <property type="interactions" value="139"/>
</dbReference>
<evidence type="ECO:0000256" key="4">
    <source>
        <dbReference type="ARBA" id="ARBA00022989"/>
    </source>
</evidence>
<dbReference type="FunFam" id="1.20.1250.20:FF:000018">
    <property type="entry name" value="MFS transporter permease"/>
    <property type="match status" value="1"/>
</dbReference>
<dbReference type="EMBL" id="AEWJ01000013">
    <property type="protein sequence ID" value="EGD60692.1"/>
    <property type="molecule type" value="Genomic_DNA"/>
</dbReference>
<comment type="caution">
    <text evidence="8">The sequence shown here is derived from an EMBL/GenBank/DDBJ whole genome shotgun (WGS) entry which is preliminary data.</text>
</comment>
<proteinExistence type="predicted"/>
<dbReference type="Proteomes" id="UP000004728">
    <property type="component" value="Unassembled WGS sequence"/>
</dbReference>
<dbReference type="InterPro" id="IPR020846">
    <property type="entry name" value="MFS_dom"/>
</dbReference>
<dbReference type="GO" id="GO:0022857">
    <property type="term" value="F:transmembrane transporter activity"/>
    <property type="evidence" value="ECO:0007669"/>
    <property type="project" value="InterPro"/>
</dbReference>
<dbReference type="InterPro" id="IPR011701">
    <property type="entry name" value="MFS"/>
</dbReference>
<protein>
    <submittedName>
        <fullName evidence="8">D-galactonate transporter</fullName>
    </submittedName>
</protein>
<feature type="transmembrane region" description="Helical" evidence="6">
    <location>
        <begin position="395"/>
        <end position="420"/>
    </location>
</feature>
<feature type="transmembrane region" description="Helical" evidence="6">
    <location>
        <begin position="245"/>
        <end position="269"/>
    </location>
</feature>
<feature type="transmembrane region" description="Helical" evidence="6">
    <location>
        <begin position="147"/>
        <end position="167"/>
    </location>
</feature>
<dbReference type="eggNOG" id="COG2271">
    <property type="taxonomic scope" value="Bacteria"/>
</dbReference>
<comment type="subcellular location">
    <subcellularLocation>
        <location evidence="1">Membrane</location>
        <topology evidence="1">Multi-pass membrane protein</topology>
    </subcellularLocation>
</comment>
<evidence type="ECO:0000256" key="3">
    <source>
        <dbReference type="ARBA" id="ARBA00022692"/>
    </source>
</evidence>
<name>F1Z3Y4_9SPHN</name>
<feature type="domain" description="Major facilitator superfamily (MFS) profile" evidence="7">
    <location>
        <begin position="19"/>
        <end position="427"/>
    </location>
</feature>
<evidence type="ECO:0000313" key="8">
    <source>
        <dbReference type="EMBL" id="EGD60692.1"/>
    </source>
</evidence>
<feature type="transmembrane region" description="Helical" evidence="6">
    <location>
        <begin position="85"/>
        <end position="103"/>
    </location>
</feature>
<feature type="transmembrane region" description="Helical" evidence="6">
    <location>
        <begin position="336"/>
        <end position="356"/>
    </location>
</feature>
<dbReference type="GO" id="GO:0016020">
    <property type="term" value="C:membrane"/>
    <property type="evidence" value="ECO:0007669"/>
    <property type="project" value="UniProtKB-SubCell"/>
</dbReference>
<sequence>MTTIPDEGRSAMRKAQWRIVPLVALGYLCAYMDRVNVGFAAVRMNADLGFSATVYGLGAGLFFLGYALFEIPSNLVAVRQGPRRWLARIMISWGIVSAAMMLVRTPMQFYAMRFLLGAAEAGFWPGLIYYFAMWFPVSHRGRAVSRFYVASPLASLVMGAMAGALLALDGMAGLRGWQWLLLVQGLPSVAVGFAFLRLLPDKPQTVDWLTQGEKAWIAGELAREAETLDAPPGHDVLAALRNPRVLGLAATGFFSSGVMTTLSLSAPLVLLGATGLDATRVGYLVSVGGVIGAVTMIAAGDWSDWRGDRFLNAFWMILAMAGALLMLALARSHAVAIVGYLGFAATCFTVNMLLSSGWADVMHPRERAVGAAAINMIANLGGFAMPYAWGAMRDATGAFTTGLVGLTFASLVAATLALVVRRSHAAQQAPR</sequence>
<dbReference type="HOGENOM" id="CLU_001265_0_0_5"/>
<dbReference type="CDD" id="cd17319">
    <property type="entry name" value="MFS_ExuT_GudP_like"/>
    <property type="match status" value="1"/>
</dbReference>
<dbReference type="STRING" id="983920.Y88_1773"/>